<dbReference type="GO" id="GO:0005886">
    <property type="term" value="C:plasma membrane"/>
    <property type="evidence" value="ECO:0007669"/>
    <property type="project" value="TreeGrafter"/>
</dbReference>
<evidence type="ECO:0000313" key="7">
    <source>
        <dbReference type="Proteomes" id="UP001140206"/>
    </source>
</evidence>
<gene>
    <name evidence="6" type="ORF">LUZ62_034548</name>
</gene>
<dbReference type="InterPro" id="IPR016763">
    <property type="entry name" value="VAP"/>
</dbReference>
<evidence type="ECO:0000256" key="1">
    <source>
        <dbReference type="ARBA" id="ARBA00008932"/>
    </source>
</evidence>
<organism evidence="6 7">
    <name type="scientific">Rhynchospora pubera</name>
    <dbReference type="NCBI Taxonomy" id="906938"/>
    <lineage>
        <taxon>Eukaryota</taxon>
        <taxon>Viridiplantae</taxon>
        <taxon>Streptophyta</taxon>
        <taxon>Embryophyta</taxon>
        <taxon>Tracheophyta</taxon>
        <taxon>Spermatophyta</taxon>
        <taxon>Magnoliopsida</taxon>
        <taxon>Liliopsida</taxon>
        <taxon>Poales</taxon>
        <taxon>Cyperaceae</taxon>
        <taxon>Cyperoideae</taxon>
        <taxon>Rhynchosporeae</taxon>
        <taxon>Rhynchospora</taxon>
    </lineage>
</organism>
<feature type="region of interest" description="Disordered" evidence="3">
    <location>
        <begin position="186"/>
        <end position="238"/>
    </location>
</feature>
<keyword evidence="4" id="KW-0472">Membrane</keyword>
<keyword evidence="4" id="KW-0812">Transmembrane</keyword>
<comment type="similarity">
    <text evidence="1">Belongs to the VAMP-associated protein (VAP) (TC 9.B.17) family.</text>
</comment>
<feature type="compositionally biased region" description="Polar residues" evidence="3">
    <location>
        <begin position="193"/>
        <end position="203"/>
    </location>
</feature>
<dbReference type="GO" id="GO:0061817">
    <property type="term" value="P:endoplasmic reticulum-plasma membrane tethering"/>
    <property type="evidence" value="ECO:0007669"/>
    <property type="project" value="TreeGrafter"/>
</dbReference>
<evidence type="ECO:0000256" key="2">
    <source>
        <dbReference type="SAM" id="Coils"/>
    </source>
</evidence>
<dbReference type="FunFam" id="2.60.40.10:FF:000813">
    <property type="entry name" value="Vesicle-associated protein 1-1"/>
    <property type="match status" value="1"/>
</dbReference>
<keyword evidence="2" id="KW-0175">Coiled coil</keyword>
<name>A0AAV8EZ74_9POAL</name>
<feature type="domain" description="MSP" evidence="5">
    <location>
        <begin position="59"/>
        <end position="179"/>
    </location>
</feature>
<evidence type="ECO:0000256" key="4">
    <source>
        <dbReference type="SAM" id="Phobius"/>
    </source>
</evidence>
<evidence type="ECO:0000256" key="3">
    <source>
        <dbReference type="SAM" id="MobiDB-lite"/>
    </source>
</evidence>
<dbReference type="AlphaFoldDB" id="A0AAV8EZ74"/>
<dbReference type="PANTHER" id="PTHR10809">
    <property type="entry name" value="VESICLE-ASSOCIATED MEMBRANE PROTEIN-ASSOCIATED PROTEIN"/>
    <property type="match status" value="1"/>
</dbReference>
<dbReference type="SUPFAM" id="SSF49354">
    <property type="entry name" value="PapD-like"/>
    <property type="match status" value="1"/>
</dbReference>
<feature type="transmembrane region" description="Helical" evidence="4">
    <location>
        <begin position="358"/>
        <end position="379"/>
    </location>
</feature>
<accession>A0AAV8EZ74</accession>
<keyword evidence="4" id="KW-1133">Transmembrane helix</keyword>
<sequence>MDSDCVLKTGEVAKCRKQAFMYLSISFHYFSCCNNFSFALSDLESNLQHTIHKSMGQDLVEIEPRELKFPFELKKQSSCSIHLVNKSNDYVAFKVKTTSPKRYCVRPNIGVILPMSSSEFTVTMQGQKTAPPDMQLKDKFLVQVTVVPFGTTEEDIIPEFFSKESGRYIEESKLRVVLISPPNSPEHVLHHASNGNGSLNSVSPRPGDKEAPSLKDNQIDPRVESPSTLMESSAFTRESPIFTKTKDSPIFTKESPVFTKESPTFTKESRALLGDSPRVAVKDSQIGFVKAENLQFSHVSEDVENLKLKVNTLESKLQEAEKMIVRLRDESTTTVQERDTLQKEMVTLRRKTGGRSQVGFPFLFVVYMALVGVALGYFMHP</sequence>
<feature type="compositionally biased region" description="Basic and acidic residues" evidence="3">
    <location>
        <begin position="206"/>
        <end position="223"/>
    </location>
</feature>
<dbReference type="GO" id="GO:0090158">
    <property type="term" value="P:endoplasmic reticulum membrane organization"/>
    <property type="evidence" value="ECO:0007669"/>
    <property type="project" value="TreeGrafter"/>
</dbReference>
<feature type="coiled-coil region" evidence="2">
    <location>
        <begin position="303"/>
        <end position="337"/>
    </location>
</feature>
<protein>
    <submittedName>
        <fullName evidence="6">Vesicle-associated protein 1-1</fullName>
    </submittedName>
</protein>
<dbReference type="InterPro" id="IPR013783">
    <property type="entry name" value="Ig-like_fold"/>
</dbReference>
<dbReference type="Pfam" id="PF00635">
    <property type="entry name" value="Motile_Sperm"/>
    <property type="match status" value="1"/>
</dbReference>
<dbReference type="InterPro" id="IPR000535">
    <property type="entry name" value="MSP_dom"/>
</dbReference>
<dbReference type="EMBL" id="JAMFTS010000002">
    <property type="protein sequence ID" value="KAJ4783302.1"/>
    <property type="molecule type" value="Genomic_DNA"/>
</dbReference>
<evidence type="ECO:0000313" key="6">
    <source>
        <dbReference type="EMBL" id="KAJ4783302.1"/>
    </source>
</evidence>
<dbReference type="Proteomes" id="UP001140206">
    <property type="component" value="Chromosome 2"/>
</dbReference>
<evidence type="ECO:0000259" key="5">
    <source>
        <dbReference type="PROSITE" id="PS50202"/>
    </source>
</evidence>
<reference evidence="6" key="1">
    <citation type="submission" date="2022-08" db="EMBL/GenBank/DDBJ databases">
        <authorList>
            <person name="Marques A."/>
        </authorList>
    </citation>
    <scope>NUCLEOTIDE SEQUENCE</scope>
    <source>
        <strain evidence="6">RhyPub2mFocal</strain>
        <tissue evidence="6">Leaves</tissue>
    </source>
</reference>
<dbReference type="PANTHER" id="PTHR10809:SF148">
    <property type="entry name" value="OS01G0936800 PROTEIN"/>
    <property type="match status" value="1"/>
</dbReference>
<keyword evidence="7" id="KW-1185">Reference proteome</keyword>
<proteinExistence type="inferred from homology"/>
<feature type="compositionally biased region" description="Polar residues" evidence="3">
    <location>
        <begin position="225"/>
        <end position="236"/>
    </location>
</feature>
<dbReference type="GO" id="GO:0005789">
    <property type="term" value="C:endoplasmic reticulum membrane"/>
    <property type="evidence" value="ECO:0007669"/>
    <property type="project" value="InterPro"/>
</dbReference>
<dbReference type="PROSITE" id="PS50202">
    <property type="entry name" value="MSP"/>
    <property type="match status" value="1"/>
</dbReference>
<dbReference type="InterPro" id="IPR008962">
    <property type="entry name" value="PapD-like_sf"/>
</dbReference>
<comment type="caution">
    <text evidence="6">The sequence shown here is derived from an EMBL/GenBank/DDBJ whole genome shotgun (WGS) entry which is preliminary data.</text>
</comment>
<dbReference type="Gene3D" id="2.60.40.10">
    <property type="entry name" value="Immunoglobulins"/>
    <property type="match status" value="1"/>
</dbReference>